<dbReference type="GO" id="GO:0003677">
    <property type="term" value="F:DNA binding"/>
    <property type="evidence" value="ECO:0007669"/>
    <property type="project" value="InterPro"/>
</dbReference>
<name>A0A2A2LP73_9BILA</name>
<dbReference type="SUPFAM" id="SSF110069">
    <property type="entry name" value="ApaG-like"/>
    <property type="match status" value="1"/>
</dbReference>
<dbReference type="GO" id="GO:0070987">
    <property type="term" value="P:error-free translesion synthesis"/>
    <property type="evidence" value="ECO:0007669"/>
    <property type="project" value="TreeGrafter"/>
</dbReference>
<dbReference type="GO" id="GO:0005634">
    <property type="term" value="C:nucleus"/>
    <property type="evidence" value="ECO:0007669"/>
    <property type="project" value="TreeGrafter"/>
</dbReference>
<dbReference type="InterPro" id="IPR011722">
    <property type="entry name" value="Hemimethylated_DNA-bd_dom"/>
</dbReference>
<dbReference type="Gene3D" id="2.60.40.1470">
    <property type="entry name" value="ApaG domain"/>
    <property type="match status" value="1"/>
</dbReference>
<dbReference type="SMART" id="SM00992">
    <property type="entry name" value="YccV-like"/>
    <property type="match status" value="1"/>
</dbReference>
<proteinExistence type="predicted"/>
<feature type="domain" description="ApaG" evidence="1">
    <location>
        <begin position="214"/>
        <end position="340"/>
    </location>
</feature>
<dbReference type="SUPFAM" id="SSF141255">
    <property type="entry name" value="YccV-like"/>
    <property type="match status" value="1"/>
</dbReference>
<dbReference type="Gene3D" id="2.30.30.390">
    <property type="entry name" value="Hemimethylated DNA-binding domain"/>
    <property type="match status" value="1"/>
</dbReference>
<keyword evidence="3" id="KW-1185">Reference proteome</keyword>
<comment type="caution">
    <text evidence="2">The sequence shown here is derived from an EMBL/GenBank/DDBJ whole genome shotgun (WGS) entry which is preliminary data.</text>
</comment>
<evidence type="ECO:0000259" key="1">
    <source>
        <dbReference type="PROSITE" id="PS51087"/>
    </source>
</evidence>
<dbReference type="InterPro" id="IPR036623">
    <property type="entry name" value="Hemimethylated_DNA-bd_sf"/>
</dbReference>
<dbReference type="Proteomes" id="UP000218231">
    <property type="component" value="Unassembled WGS sequence"/>
</dbReference>
<dbReference type="PANTHER" id="PTHR14289">
    <property type="entry name" value="F-BOX ONLY PROTEIN 3"/>
    <property type="match status" value="1"/>
</dbReference>
<dbReference type="STRING" id="2018661.A0A2A2LP73"/>
<evidence type="ECO:0000313" key="2">
    <source>
        <dbReference type="EMBL" id="PAV88034.1"/>
    </source>
</evidence>
<evidence type="ECO:0000313" key="3">
    <source>
        <dbReference type="Proteomes" id="UP000218231"/>
    </source>
</evidence>
<dbReference type="GO" id="GO:0042645">
    <property type="term" value="C:mitochondrial nucleoid"/>
    <property type="evidence" value="ECO:0007669"/>
    <property type="project" value="TreeGrafter"/>
</dbReference>
<organism evidence="2 3">
    <name type="scientific">Diploscapter pachys</name>
    <dbReference type="NCBI Taxonomy" id="2018661"/>
    <lineage>
        <taxon>Eukaryota</taxon>
        <taxon>Metazoa</taxon>
        <taxon>Ecdysozoa</taxon>
        <taxon>Nematoda</taxon>
        <taxon>Chromadorea</taxon>
        <taxon>Rhabditida</taxon>
        <taxon>Rhabditina</taxon>
        <taxon>Rhabditomorpha</taxon>
        <taxon>Rhabditoidea</taxon>
        <taxon>Rhabditidae</taxon>
        <taxon>Diploscapter</taxon>
    </lineage>
</organism>
<reference evidence="2 3" key="1">
    <citation type="journal article" date="2017" name="Curr. Biol.">
        <title>Genome architecture and evolution of a unichromosomal asexual nematode.</title>
        <authorList>
            <person name="Fradin H."/>
            <person name="Zegar C."/>
            <person name="Gutwein M."/>
            <person name="Lucas J."/>
            <person name="Kovtun M."/>
            <person name="Corcoran D."/>
            <person name="Baugh L.R."/>
            <person name="Kiontke K."/>
            <person name="Gunsalus K."/>
            <person name="Fitch D.H."/>
            <person name="Piano F."/>
        </authorList>
    </citation>
    <scope>NUCLEOTIDE SEQUENCE [LARGE SCALE GENOMIC DNA]</scope>
    <source>
        <strain evidence="2">PF1309</strain>
    </source>
</reference>
<dbReference type="Pfam" id="PF04379">
    <property type="entry name" value="DUF525"/>
    <property type="match status" value="1"/>
</dbReference>
<gene>
    <name evidence="2" type="ORF">WR25_20287</name>
</gene>
<dbReference type="InterPro" id="IPR036767">
    <property type="entry name" value="ApaG_sf"/>
</dbReference>
<dbReference type="PROSITE" id="PS51087">
    <property type="entry name" value="APAG"/>
    <property type="match status" value="1"/>
</dbReference>
<dbReference type="InterPro" id="IPR007474">
    <property type="entry name" value="ApaG_domain"/>
</dbReference>
<dbReference type="PANTHER" id="PTHR14289:SF16">
    <property type="entry name" value="POLYMERASE DELTA-INTERACTING PROTEIN 2"/>
    <property type="match status" value="1"/>
</dbReference>
<dbReference type="OrthoDB" id="5913487at2759"/>
<dbReference type="EMBL" id="LIAE01006535">
    <property type="protein sequence ID" value="PAV88034.1"/>
    <property type="molecule type" value="Genomic_DNA"/>
</dbReference>
<dbReference type="AlphaFoldDB" id="A0A2A2LP73"/>
<dbReference type="Pfam" id="PF08755">
    <property type="entry name" value="YccV-like"/>
    <property type="match status" value="1"/>
</dbReference>
<protein>
    <recommendedName>
        <fullName evidence="1">ApaG domain-containing protein</fullName>
    </recommendedName>
</protein>
<accession>A0A2A2LP73</accession>
<sequence>MSASPILLRFTTGGQLNNWRGISTSVKNNARFRISPPPSFREIGRIMPTQKGANSEYQPGQFFIHRTFAYRGVIICGFNTRYHEKDTNKNGSVTQDSPTSKTKQYYQVLIHRPDWPFLGFPVDMTSYLVDNGPPTPTGRTEKILTVINGMDCVSQDDVLPYAPLEETTLEHDLFDRIFELKLKNGLVVAGIKPELIDNYRHSNRTWLAPRDVFTQVTDNIEVTVTTFYLGENLVSGQTKHVWRYVVRIVNLYPAERVTLRERTLKIYSLNNMNQVHGNSVYGKQPELNAENPAFQFSSIIDLAHSKGGHMWGKFKLEREDGVVFDATIPTIQLESFDDARQAKNAIENNGS</sequence>